<dbReference type="InterPro" id="IPR013496">
    <property type="entry name" value="CHP02680"/>
</dbReference>
<keyword evidence="3" id="KW-1185">Reference proteome</keyword>
<proteinExistence type="predicted"/>
<protein>
    <recommendedName>
        <fullName evidence="4">TIGR02680 family protein</fullName>
    </recommendedName>
</protein>
<dbReference type="Proteomes" id="UP000399805">
    <property type="component" value="Unassembled WGS sequence"/>
</dbReference>
<feature type="coiled-coil region" evidence="1">
    <location>
        <begin position="743"/>
        <end position="770"/>
    </location>
</feature>
<dbReference type="EMBL" id="CABVGP010000002">
    <property type="protein sequence ID" value="VVJ21596.1"/>
    <property type="molecule type" value="Genomic_DNA"/>
</dbReference>
<dbReference type="RefSeq" id="WP_155546518.1">
    <property type="nucleotide sequence ID" value="NZ_CABVGP010000002.1"/>
</dbReference>
<reference evidence="2 3" key="1">
    <citation type="submission" date="2019-09" db="EMBL/GenBank/DDBJ databases">
        <authorList>
            <person name="Leyn A S."/>
        </authorList>
    </citation>
    <scope>NUCLEOTIDE SEQUENCE [LARGE SCALE GENOMIC DNA]</scope>
    <source>
        <strain evidence="2">AA231_1</strain>
    </source>
</reference>
<dbReference type="NCBIfam" id="TIGR02680">
    <property type="entry name" value="TIGR02680 family protein"/>
    <property type="match status" value="1"/>
</dbReference>
<evidence type="ECO:0008006" key="4">
    <source>
        <dbReference type="Google" id="ProtNLM"/>
    </source>
</evidence>
<dbReference type="Pfam" id="PF13558">
    <property type="entry name" value="SbcC_Walker_B"/>
    <property type="match status" value="1"/>
</dbReference>
<sequence>MTGREAADHALSTLLAGEPPRPALARFQPLRMGLLGIWQYDDQEFFFHQGRLVLRGRNGSGKTKVLEVTSPFLFDANLTARRLDPFGNAARSMRDNLLYDDRKHQIGYVWCEYGRLREDGTAEYLTVGAGMRAQASRSGSPDSWYFMTRLRVGEGFALYDESRTPASEKKLAELLEPQAVFATAEAYRAAVAKQLFGLSIERYRSLVELLITLRRPKLSENFGVERLAELLRDGLPPVDQSLVDDLANGFDELARDQEDLQDLVDAGNNVDRFLTAYRAYARRVVRHVAGKVRSAVTRYDDVTRQETQARQSLATAGAAVVELADRSSTLELDRSRMQASIRALEQRPEMEQHATLVAMERQAAAAARQSTQAEVRLLECRREFDGAVSEVDVAAGALQDATTELAESAGQAGDRARRCGLSLEHDMQAERLNTDAAAVRTVLQTVVSARRSAVGNARRMLREVDQAQAGFGRAQMLRDDLVARRDESADMVARKQGAMHIAVEGVSTALLSWMGDCREHVWDEAVTASLLDLAAAAGEPGAGRLYEEVLVSSRTIENTLLAERAAVVVDRQSCAASYAEVAAERDHVAAQAELAPSAPPVTRRDRTPTSAGAAFWRLVDFAEGTGDDVRDATEGALFGAGVLDAWVTPDGALQHPGTLDTFLRPTATPVVGATLAEVLRPVAGTDVPTGVVDAVLRGIAFRPSAAPELGETWMSADGGWSIGPLTGRTESGPARYIGAGTRAAARERELARLDARLTELTELAERLEAGIAVLDGRVAQVRAERTSCPSDEPVRTARLELDFALSATAVLTSDVHRATERLEVRRAELTAATDRLASYGREQSFDVSAAALDQLEQALGDYREAVTDMVAAAGRVATFRSSHAAATSRADRSRTRCEAADAEYRAAATETAELTAEFEARNMLIGADVRRVLAEVEQSRSALRDLEREMTALRQQAQEAAERHGEAKGLLGAIEHDREAREHERAEAVAGFERMRHLGFLDLAGIFGMESVAVNPSLTHSLEDARRAEQALRQEDISDKARNSARNLVDEHFRDLQRAITGPDWRPWGDNEGELFVVRVTHNGVDETVPKLREIITDEVETRRGYLDDQERKLFAEVLLGRIGEHLRQCRVEAKSLRDRMNLLLAERPTASGLRMRLQWEPDEEAGADVAEAVELLDRQATRFLNDEARDRLVGFLADRVRRVREDDAVGDWRVHLREALDYRLWSRFRLEVRHDEGEKWAPLNDAKHQQGSGGEKAVMLQLPLFVAAAAHYAGAAATAPRPVYLDEAFAGIDAEMRGSCLRLLTDLDLDFVLASHDEWGFHAEVPGLVTYSLFRDPATPGVLTTPFIWDGRTRHRLEDPALATPGT</sequence>
<evidence type="ECO:0000256" key="1">
    <source>
        <dbReference type="SAM" id="Coils"/>
    </source>
</evidence>
<name>A0A6I8M1X3_9PSEU</name>
<organism evidence="2 3">
    <name type="scientific">Amycolatopsis camponoti</name>
    <dbReference type="NCBI Taxonomy" id="2606593"/>
    <lineage>
        <taxon>Bacteria</taxon>
        <taxon>Bacillati</taxon>
        <taxon>Actinomycetota</taxon>
        <taxon>Actinomycetes</taxon>
        <taxon>Pseudonocardiales</taxon>
        <taxon>Pseudonocardiaceae</taxon>
        <taxon>Amycolatopsis</taxon>
    </lineage>
</organism>
<dbReference type="SUPFAM" id="SSF52540">
    <property type="entry name" value="P-loop containing nucleoside triphosphate hydrolases"/>
    <property type="match status" value="1"/>
</dbReference>
<dbReference type="InterPro" id="IPR027417">
    <property type="entry name" value="P-loop_NTPase"/>
</dbReference>
<evidence type="ECO:0000313" key="2">
    <source>
        <dbReference type="EMBL" id="VVJ21596.1"/>
    </source>
</evidence>
<accession>A0A6I8M1X3</accession>
<feature type="coiled-coil region" evidence="1">
    <location>
        <begin position="929"/>
        <end position="963"/>
    </location>
</feature>
<evidence type="ECO:0000313" key="3">
    <source>
        <dbReference type="Proteomes" id="UP000399805"/>
    </source>
</evidence>
<keyword evidence="1" id="KW-0175">Coiled coil</keyword>
<gene>
    <name evidence="2" type="ORF">AA23TX_06617</name>
</gene>